<dbReference type="EMBL" id="LAZR01047605">
    <property type="protein sequence ID" value="KKK93837.1"/>
    <property type="molecule type" value="Genomic_DNA"/>
</dbReference>
<protein>
    <submittedName>
        <fullName evidence="1">Uncharacterized protein</fullName>
    </submittedName>
</protein>
<evidence type="ECO:0000313" key="1">
    <source>
        <dbReference type="EMBL" id="KKK93837.1"/>
    </source>
</evidence>
<proteinExistence type="predicted"/>
<name>A0A0F8ZJ43_9ZZZZ</name>
<organism evidence="1">
    <name type="scientific">marine sediment metagenome</name>
    <dbReference type="NCBI Taxonomy" id="412755"/>
    <lineage>
        <taxon>unclassified sequences</taxon>
        <taxon>metagenomes</taxon>
        <taxon>ecological metagenomes</taxon>
    </lineage>
</organism>
<sequence length="154" mass="17316">AYGWNDGSSHVLDAFRLILQDLDALVRRGVNIGLICQEQSVSISNPEGQDYLQACPRLHHDRQYSSMLETCEWADHVFRISYLNSAIVAEGERIAGKVASHDTTRAIYIGGAMDHRAKSRTLNRFVGEEGELIDCVSFENPADSTLWDFLFPKE</sequence>
<comment type="caution">
    <text evidence="1">The sequence shown here is derived from an EMBL/GenBank/DDBJ whole genome shotgun (WGS) entry which is preliminary data.</text>
</comment>
<dbReference type="AlphaFoldDB" id="A0A0F8ZJ43"/>
<feature type="non-terminal residue" evidence="1">
    <location>
        <position position="1"/>
    </location>
</feature>
<accession>A0A0F8ZJ43</accession>
<gene>
    <name evidence="1" type="ORF">LCGC14_2688870</name>
</gene>
<reference evidence="1" key="1">
    <citation type="journal article" date="2015" name="Nature">
        <title>Complex archaea that bridge the gap between prokaryotes and eukaryotes.</title>
        <authorList>
            <person name="Spang A."/>
            <person name="Saw J.H."/>
            <person name="Jorgensen S.L."/>
            <person name="Zaremba-Niedzwiedzka K."/>
            <person name="Martijn J."/>
            <person name="Lind A.E."/>
            <person name="van Eijk R."/>
            <person name="Schleper C."/>
            <person name="Guy L."/>
            <person name="Ettema T.J."/>
        </authorList>
    </citation>
    <scope>NUCLEOTIDE SEQUENCE</scope>
</reference>